<proteinExistence type="predicted"/>
<feature type="transmembrane region" description="Helical" evidence="1">
    <location>
        <begin position="168"/>
        <end position="194"/>
    </location>
</feature>
<keyword evidence="3" id="KW-1185">Reference proteome</keyword>
<accession>A0A8K0XK74</accession>
<sequence>MADAPPLINPYNHLSYLTPEQATQLQVSRYIVLSILGAWCWDFVSSLWEEYTIFRKRIRLPDVGYILARLSTGVFIFSMTFLITLTWSSCQPIRILIGVAGFLAFTLNCLLFLFRIYAIFNGRRFIIGFFTFLWIAVFACTFTAPFAMPTQHVGPTKYCVSQNVWKPGAAGVVAGAVYDTLVFLAITWELSSLVPYDSSRERMKTIVSGAGLGRISKGLLQSGQMYYLLTVGFNICTVALVFITSIPPAYSTFMILPNIALQNAMASRVYRNLKLGYISNTATTFDTTEIPSLRGPMVFTEVWRETDEVHAGHSPFVAQKERSHVESVSDMDVLGMPVVAHAPRSDDSPV</sequence>
<keyword evidence="1" id="KW-0472">Membrane</keyword>
<feature type="transmembrane region" description="Helical" evidence="1">
    <location>
        <begin position="225"/>
        <end position="243"/>
    </location>
</feature>
<dbReference type="AlphaFoldDB" id="A0A8K0XK74"/>
<evidence type="ECO:0000313" key="3">
    <source>
        <dbReference type="Proteomes" id="UP000813824"/>
    </source>
</evidence>
<reference evidence="2" key="1">
    <citation type="journal article" date="2021" name="New Phytol.">
        <title>Evolutionary innovations through gain and loss of genes in the ectomycorrhizal Boletales.</title>
        <authorList>
            <person name="Wu G."/>
            <person name="Miyauchi S."/>
            <person name="Morin E."/>
            <person name="Kuo A."/>
            <person name="Drula E."/>
            <person name="Varga T."/>
            <person name="Kohler A."/>
            <person name="Feng B."/>
            <person name="Cao Y."/>
            <person name="Lipzen A."/>
            <person name="Daum C."/>
            <person name="Hundley H."/>
            <person name="Pangilinan J."/>
            <person name="Johnson J."/>
            <person name="Barry K."/>
            <person name="LaButti K."/>
            <person name="Ng V."/>
            <person name="Ahrendt S."/>
            <person name="Min B."/>
            <person name="Choi I.G."/>
            <person name="Park H."/>
            <person name="Plett J.M."/>
            <person name="Magnuson J."/>
            <person name="Spatafora J.W."/>
            <person name="Nagy L.G."/>
            <person name="Henrissat B."/>
            <person name="Grigoriev I.V."/>
            <person name="Yang Z.L."/>
            <person name="Xu J."/>
            <person name="Martin F.M."/>
        </authorList>
    </citation>
    <scope>NUCLEOTIDE SEQUENCE</scope>
    <source>
        <strain evidence="2">KKN 215</strain>
    </source>
</reference>
<comment type="caution">
    <text evidence="2">The sequence shown here is derived from an EMBL/GenBank/DDBJ whole genome shotgun (WGS) entry which is preliminary data.</text>
</comment>
<keyword evidence="1" id="KW-0812">Transmembrane</keyword>
<evidence type="ECO:0000256" key="1">
    <source>
        <dbReference type="SAM" id="Phobius"/>
    </source>
</evidence>
<feature type="transmembrane region" description="Helical" evidence="1">
    <location>
        <begin position="66"/>
        <end position="87"/>
    </location>
</feature>
<evidence type="ECO:0000313" key="2">
    <source>
        <dbReference type="EMBL" id="KAH8079443.1"/>
    </source>
</evidence>
<dbReference type="EMBL" id="JAEVFJ010000056">
    <property type="protein sequence ID" value="KAH8079443.1"/>
    <property type="molecule type" value="Genomic_DNA"/>
</dbReference>
<feature type="transmembrane region" description="Helical" evidence="1">
    <location>
        <begin position="126"/>
        <end position="148"/>
    </location>
</feature>
<gene>
    <name evidence="2" type="ORF">BXZ70DRAFT_961006</name>
</gene>
<keyword evidence="1" id="KW-1133">Transmembrane helix</keyword>
<organism evidence="2 3">
    <name type="scientific">Cristinia sonorae</name>
    <dbReference type="NCBI Taxonomy" id="1940300"/>
    <lineage>
        <taxon>Eukaryota</taxon>
        <taxon>Fungi</taxon>
        <taxon>Dikarya</taxon>
        <taxon>Basidiomycota</taxon>
        <taxon>Agaricomycotina</taxon>
        <taxon>Agaricomycetes</taxon>
        <taxon>Agaricomycetidae</taxon>
        <taxon>Agaricales</taxon>
        <taxon>Pleurotineae</taxon>
        <taxon>Stephanosporaceae</taxon>
        <taxon>Cristinia</taxon>
    </lineage>
</organism>
<dbReference type="OrthoDB" id="3038990at2759"/>
<feature type="transmembrane region" description="Helical" evidence="1">
    <location>
        <begin position="93"/>
        <end position="114"/>
    </location>
</feature>
<name>A0A8K0XK74_9AGAR</name>
<dbReference type="Proteomes" id="UP000813824">
    <property type="component" value="Unassembled WGS sequence"/>
</dbReference>
<protein>
    <submittedName>
        <fullName evidence="2">Uncharacterized protein</fullName>
    </submittedName>
</protein>